<feature type="region of interest" description="Disordered" evidence="1">
    <location>
        <begin position="1"/>
        <end position="29"/>
    </location>
</feature>
<feature type="compositionally biased region" description="Basic residues" evidence="1">
    <location>
        <begin position="20"/>
        <end position="29"/>
    </location>
</feature>
<keyword evidence="2" id="KW-1133">Transmembrane helix</keyword>
<name>A0A4C1XQ44_EUMVA</name>
<dbReference type="Proteomes" id="UP000299102">
    <property type="component" value="Unassembled WGS sequence"/>
</dbReference>
<proteinExistence type="predicted"/>
<keyword evidence="4" id="KW-1185">Reference proteome</keyword>
<evidence type="ECO:0000313" key="4">
    <source>
        <dbReference type="Proteomes" id="UP000299102"/>
    </source>
</evidence>
<reference evidence="3 4" key="1">
    <citation type="journal article" date="2019" name="Commun. Biol.">
        <title>The bagworm genome reveals a unique fibroin gene that provides high tensile strength.</title>
        <authorList>
            <person name="Kono N."/>
            <person name="Nakamura H."/>
            <person name="Ohtoshi R."/>
            <person name="Tomita M."/>
            <person name="Numata K."/>
            <person name="Arakawa K."/>
        </authorList>
    </citation>
    <scope>NUCLEOTIDE SEQUENCE [LARGE SCALE GENOMIC DNA]</scope>
</reference>
<sequence length="186" mass="20592">MNTDKLSSRFTALTGGDARGRRRRAASRLPSRRPLRAPLRIYKRRVLTSHTRRDLRAAIATPSSYLRPTPAHEALSADFTNIGVGLYVARDVPPRINVQLLNSLDNRHICYISGLILFAICTTLALTIGQKRTPFLKTGNVSMAPTELRVFKGGGGYLFSGDAHAGLLLKNPIIKRTIKDTQEKVE</sequence>
<evidence type="ECO:0000256" key="1">
    <source>
        <dbReference type="SAM" id="MobiDB-lite"/>
    </source>
</evidence>
<protein>
    <submittedName>
        <fullName evidence="3">Uncharacterized protein</fullName>
    </submittedName>
</protein>
<accession>A0A4C1XQ44</accession>
<dbReference type="AlphaFoldDB" id="A0A4C1XQ44"/>
<feature type="transmembrane region" description="Helical" evidence="2">
    <location>
        <begin position="109"/>
        <end position="128"/>
    </location>
</feature>
<keyword evidence="2" id="KW-0472">Membrane</keyword>
<comment type="caution">
    <text evidence="3">The sequence shown here is derived from an EMBL/GenBank/DDBJ whole genome shotgun (WGS) entry which is preliminary data.</text>
</comment>
<dbReference type="EMBL" id="BGZK01000921">
    <property type="protein sequence ID" value="GBP65173.1"/>
    <property type="molecule type" value="Genomic_DNA"/>
</dbReference>
<gene>
    <name evidence="3" type="ORF">EVAR_48650_1</name>
</gene>
<feature type="compositionally biased region" description="Polar residues" evidence="1">
    <location>
        <begin position="1"/>
        <end position="11"/>
    </location>
</feature>
<organism evidence="3 4">
    <name type="scientific">Eumeta variegata</name>
    <name type="common">Bagworm moth</name>
    <name type="synonym">Eumeta japonica</name>
    <dbReference type="NCBI Taxonomy" id="151549"/>
    <lineage>
        <taxon>Eukaryota</taxon>
        <taxon>Metazoa</taxon>
        <taxon>Ecdysozoa</taxon>
        <taxon>Arthropoda</taxon>
        <taxon>Hexapoda</taxon>
        <taxon>Insecta</taxon>
        <taxon>Pterygota</taxon>
        <taxon>Neoptera</taxon>
        <taxon>Endopterygota</taxon>
        <taxon>Lepidoptera</taxon>
        <taxon>Glossata</taxon>
        <taxon>Ditrysia</taxon>
        <taxon>Tineoidea</taxon>
        <taxon>Psychidae</taxon>
        <taxon>Oiketicinae</taxon>
        <taxon>Eumeta</taxon>
    </lineage>
</organism>
<evidence type="ECO:0000256" key="2">
    <source>
        <dbReference type="SAM" id="Phobius"/>
    </source>
</evidence>
<keyword evidence="2" id="KW-0812">Transmembrane</keyword>
<evidence type="ECO:0000313" key="3">
    <source>
        <dbReference type="EMBL" id="GBP65173.1"/>
    </source>
</evidence>